<dbReference type="Pfam" id="PF01483">
    <property type="entry name" value="P_proprotein"/>
    <property type="match status" value="1"/>
</dbReference>
<proteinExistence type="predicted"/>
<evidence type="ECO:0000256" key="1">
    <source>
        <dbReference type="ARBA" id="ARBA00022670"/>
    </source>
</evidence>
<evidence type="ECO:0000313" key="6">
    <source>
        <dbReference type="EMBL" id="MCB4798075.1"/>
    </source>
</evidence>
<evidence type="ECO:0000259" key="5">
    <source>
        <dbReference type="PROSITE" id="PS51829"/>
    </source>
</evidence>
<dbReference type="Pfam" id="PF13583">
    <property type="entry name" value="Reprolysin_4"/>
    <property type="match status" value="1"/>
</dbReference>
<dbReference type="GO" id="GO:0004252">
    <property type="term" value="F:serine-type endopeptidase activity"/>
    <property type="evidence" value="ECO:0007669"/>
    <property type="project" value="InterPro"/>
</dbReference>
<dbReference type="GO" id="GO:0008237">
    <property type="term" value="F:metallopeptidase activity"/>
    <property type="evidence" value="ECO:0007669"/>
    <property type="project" value="InterPro"/>
</dbReference>
<dbReference type="GO" id="GO:0006508">
    <property type="term" value="P:proteolysis"/>
    <property type="evidence" value="ECO:0007669"/>
    <property type="project" value="UniProtKB-KW"/>
</dbReference>
<dbReference type="Proteomes" id="UP001139199">
    <property type="component" value="Unassembled WGS sequence"/>
</dbReference>
<dbReference type="InterPro" id="IPR024079">
    <property type="entry name" value="MetalloPept_cat_dom_sf"/>
</dbReference>
<organism evidence="6 7">
    <name type="scientific">Neotamlana laminarinivorans</name>
    <dbReference type="NCBI Taxonomy" id="2883124"/>
    <lineage>
        <taxon>Bacteria</taxon>
        <taxon>Pseudomonadati</taxon>
        <taxon>Bacteroidota</taxon>
        <taxon>Flavobacteriia</taxon>
        <taxon>Flavobacteriales</taxon>
        <taxon>Flavobacteriaceae</taxon>
        <taxon>Neotamlana</taxon>
    </lineage>
</organism>
<sequence>MKTKLHYVLSITMLLTIFSVSAQTNFFKKIPSENKTSNNSKPAENNQVYEYSYSDLFKQVSKTNKTANNKVSSTTTINLPDADGNFVEYTITEASVMHPDLQAKYPKIRSYTGYKTNSPASKIRFSVSPYKGLTAIILNEENTLTIQPNSNNPNQITVKNKSDYLKKEGFLCETTNLNNSETLKSSSFKDADDSLNRTYDIAISVTGEYATYHGGTLADVNAALVATLTNVNAVFENDFNVTLQLVANNDDVIYLDASTDPYSNFSSYNQELADNLDAVILEENYHVGHLFAAAGYDGNAGCIGCVCNDGGSVSNYNHKGSGYTSDDEPDGINFDIDLVAHEIAHQFGATHTWTYNGNEGFNSQMEPGSGSTIMGYAGIAGSYNIQGHSDSYFHAISIEQITETIVNTTCPIITNTGNTTPTANAGADLTLPIGTAFKLVGTGSDADGDNITYCWEQYNENNAATSYPNSTSTNSNSVLFRSYSPTTENIRYFPNLTDLKYGINFTQWEKIPEVSRTAVFRLTVRDNKPGGANNTHDDMVVTFDANYGPFEITSQNTTNIVWTSGTNETITWNVNNTNNLTGAANVNILLSTDGGETYNAIVNNIPNNGSYTITVPETPAPYCRIMIEPTNNNFFAINSEDFAINYNTLTTCETYSSSSNLGLAITDNSGSFSQNNSIFINDNTNIEDINIGLDISHTYIGDLAIALTSPEGTSITLKSPNDCGSEENILTLFDDEAVTINCLDMASNQSYQSIRGLLSSFDGESLNGNWTLSLGDYAGGDVGTLNSWYIEVCQTNETISNNENNETTELKVYPNPNNGEFTVQFNTTSADFLNLKVIDSSGRIIYYSTYTNTENFSETINLNQLKTGIYFLKVDDGKDEITKKLIII</sequence>
<dbReference type="EMBL" id="JAJAPW010000002">
    <property type="protein sequence ID" value="MCB4798075.1"/>
    <property type="molecule type" value="Genomic_DNA"/>
</dbReference>
<feature type="signal peptide" evidence="4">
    <location>
        <begin position="1"/>
        <end position="22"/>
    </location>
</feature>
<keyword evidence="1" id="KW-0645">Protease</keyword>
<keyword evidence="7" id="KW-1185">Reference proteome</keyword>
<comment type="caution">
    <text evidence="6">The sequence shown here is derived from an EMBL/GenBank/DDBJ whole genome shotgun (WGS) entry which is preliminary data.</text>
</comment>
<dbReference type="SUPFAM" id="SSF55486">
    <property type="entry name" value="Metalloproteases ('zincins'), catalytic domain"/>
    <property type="match status" value="1"/>
</dbReference>
<dbReference type="InterPro" id="IPR026444">
    <property type="entry name" value="Secre_tail"/>
</dbReference>
<gene>
    <name evidence="6" type="ORF">LG649_04420</name>
</gene>
<evidence type="ECO:0000313" key="7">
    <source>
        <dbReference type="Proteomes" id="UP001139199"/>
    </source>
</evidence>
<keyword evidence="3" id="KW-0378">Hydrolase</keyword>
<evidence type="ECO:0000256" key="2">
    <source>
        <dbReference type="ARBA" id="ARBA00022729"/>
    </source>
</evidence>
<feature type="domain" description="P/Homo B" evidence="5">
    <location>
        <begin position="650"/>
        <end position="798"/>
    </location>
</feature>
<dbReference type="NCBIfam" id="TIGR04183">
    <property type="entry name" value="Por_Secre_tail"/>
    <property type="match status" value="1"/>
</dbReference>
<dbReference type="InterPro" id="IPR002884">
    <property type="entry name" value="P_dom"/>
</dbReference>
<dbReference type="InterPro" id="IPR013783">
    <property type="entry name" value="Ig-like_fold"/>
</dbReference>
<name>A0A9X1L0X9_9FLAO</name>
<evidence type="ECO:0000256" key="4">
    <source>
        <dbReference type="SAM" id="SignalP"/>
    </source>
</evidence>
<evidence type="ECO:0000256" key="3">
    <source>
        <dbReference type="ARBA" id="ARBA00022801"/>
    </source>
</evidence>
<dbReference type="Gene3D" id="2.60.40.10">
    <property type="entry name" value="Immunoglobulins"/>
    <property type="match status" value="1"/>
</dbReference>
<dbReference type="AlphaFoldDB" id="A0A9X1L0X9"/>
<reference evidence="6" key="1">
    <citation type="submission" date="2021-10" db="EMBL/GenBank/DDBJ databases">
        <title>Tamlana sargassums sp. nov., and Tamlana laminarinivorans sp. nov., two new bacteria isolated from the brown alga.</title>
        <authorList>
            <person name="Li J."/>
        </authorList>
    </citation>
    <scope>NUCLEOTIDE SEQUENCE</scope>
    <source>
        <strain evidence="6">PT2-4</strain>
    </source>
</reference>
<protein>
    <submittedName>
        <fullName evidence="6">M12 family metallo-peptidase</fullName>
    </submittedName>
</protein>
<accession>A0A9X1L0X9</accession>
<dbReference type="Gene3D" id="2.60.120.260">
    <property type="entry name" value="Galactose-binding domain-like"/>
    <property type="match status" value="1"/>
</dbReference>
<feature type="chain" id="PRO_5040865973" evidence="4">
    <location>
        <begin position="23"/>
        <end position="888"/>
    </location>
</feature>
<dbReference type="RefSeq" id="WP_226541407.1">
    <property type="nucleotide sequence ID" value="NZ_JAJAPW010000002.1"/>
</dbReference>
<dbReference type="Gene3D" id="3.40.390.10">
    <property type="entry name" value="Collagenase (Catalytic Domain)"/>
    <property type="match status" value="1"/>
</dbReference>
<dbReference type="PROSITE" id="PS51829">
    <property type="entry name" value="P_HOMO_B"/>
    <property type="match status" value="1"/>
</dbReference>
<dbReference type="Pfam" id="PF18962">
    <property type="entry name" value="Por_Secre_tail"/>
    <property type="match status" value="1"/>
</dbReference>
<dbReference type="InterPro" id="IPR008979">
    <property type="entry name" value="Galactose-bd-like_sf"/>
</dbReference>
<dbReference type="SUPFAM" id="SSF49785">
    <property type="entry name" value="Galactose-binding domain-like"/>
    <property type="match status" value="1"/>
</dbReference>
<keyword evidence="2 4" id="KW-0732">Signal</keyword>